<dbReference type="Pfam" id="PF13419">
    <property type="entry name" value="HAD_2"/>
    <property type="match status" value="1"/>
</dbReference>
<organism evidence="1 2">
    <name type="scientific">Pseudolactococcus plantarum</name>
    <dbReference type="NCBI Taxonomy" id="1365"/>
    <lineage>
        <taxon>Bacteria</taxon>
        <taxon>Bacillati</taxon>
        <taxon>Bacillota</taxon>
        <taxon>Bacilli</taxon>
        <taxon>Lactobacillales</taxon>
        <taxon>Streptococcaceae</taxon>
        <taxon>Pseudolactococcus</taxon>
    </lineage>
</organism>
<dbReference type="AlphaFoldDB" id="A0A2A5RZP7"/>
<evidence type="ECO:0000313" key="1">
    <source>
        <dbReference type="EMBL" id="PCS06711.1"/>
    </source>
</evidence>
<dbReference type="Gene3D" id="3.40.50.1000">
    <property type="entry name" value="HAD superfamily/HAD-like"/>
    <property type="match status" value="1"/>
</dbReference>
<dbReference type="Gene3D" id="1.10.150.240">
    <property type="entry name" value="Putative phosphatase, domain 2"/>
    <property type="match status" value="1"/>
</dbReference>
<dbReference type="InterPro" id="IPR023214">
    <property type="entry name" value="HAD_sf"/>
</dbReference>
<dbReference type="Proteomes" id="UP000242246">
    <property type="component" value="Unassembled WGS sequence"/>
</dbReference>
<dbReference type="EMBL" id="JXJX01000007">
    <property type="protein sequence ID" value="PCS06711.1"/>
    <property type="molecule type" value="Genomic_DNA"/>
</dbReference>
<proteinExistence type="predicted"/>
<reference evidence="1 2" key="1">
    <citation type="submission" date="2014-12" db="EMBL/GenBank/DDBJ databases">
        <title>Draft genome sequences of 10 type strains of Lactococcus.</title>
        <authorList>
            <person name="Sun Z."/>
            <person name="Zhong Z."/>
            <person name="Liu W."/>
            <person name="Zhang W."/>
            <person name="Zhang H."/>
        </authorList>
    </citation>
    <scope>NUCLEOTIDE SEQUENCE [LARGE SCALE GENOMIC DNA]</scope>
    <source>
        <strain evidence="1 2">DSM 20686</strain>
    </source>
</reference>
<accession>A0A2A5RZP7</accession>
<dbReference type="NCBIfam" id="TIGR01549">
    <property type="entry name" value="HAD-SF-IA-v1"/>
    <property type="match status" value="1"/>
</dbReference>
<keyword evidence="2" id="KW-1185">Reference proteome</keyword>
<protein>
    <submittedName>
        <fullName evidence="1">Phosphatase</fullName>
    </submittedName>
</protein>
<dbReference type="SUPFAM" id="SSF56784">
    <property type="entry name" value="HAD-like"/>
    <property type="match status" value="1"/>
</dbReference>
<dbReference type="GO" id="GO:0008967">
    <property type="term" value="F:phosphoglycolate phosphatase activity"/>
    <property type="evidence" value="ECO:0007669"/>
    <property type="project" value="TreeGrafter"/>
</dbReference>
<dbReference type="InterPro" id="IPR023198">
    <property type="entry name" value="PGP-like_dom2"/>
</dbReference>
<evidence type="ECO:0000313" key="2">
    <source>
        <dbReference type="Proteomes" id="UP000242246"/>
    </source>
</evidence>
<comment type="caution">
    <text evidence="1">The sequence shown here is derived from an EMBL/GenBank/DDBJ whole genome shotgun (WGS) entry which is preliminary data.</text>
</comment>
<dbReference type="InterPro" id="IPR036412">
    <property type="entry name" value="HAD-like_sf"/>
</dbReference>
<dbReference type="InterPro" id="IPR041492">
    <property type="entry name" value="HAD_2"/>
</dbReference>
<dbReference type="InterPro" id="IPR050155">
    <property type="entry name" value="HAD-like_hydrolase_sf"/>
</dbReference>
<dbReference type="PANTHER" id="PTHR43434:SF25">
    <property type="entry name" value="PHOSPHOGLYCOLATE PHOSPHATASE"/>
    <property type="match status" value="1"/>
</dbReference>
<dbReference type="PANTHER" id="PTHR43434">
    <property type="entry name" value="PHOSPHOGLYCOLATE PHOSPHATASE"/>
    <property type="match status" value="1"/>
</dbReference>
<gene>
    <name evidence="1" type="ORF">RU87_GL001564</name>
</gene>
<dbReference type="GO" id="GO:0006281">
    <property type="term" value="P:DNA repair"/>
    <property type="evidence" value="ECO:0007669"/>
    <property type="project" value="TreeGrafter"/>
</dbReference>
<sequence length="187" mass="21800">MFDTYPVMLSALKQAITKHGIQYDCELERFVKEKSIRQFADQYGTQAFLDDYHQIETELQQAPTYYPEIPMILKTIVKRGGQHFVVSHRDDKTYAYLGELRPLFTEIITSDHHFARKPNPESLCYLIDKYQLDRNETVMIGDRPLDILAGQHAGIKTILFDEAAIFSKQQLKADAIVTTWEDFKNEY</sequence>
<name>A0A2A5RZP7_9LACT</name>
<dbReference type="STRING" id="1348632.GCA_001591745_00948"/>
<dbReference type="GO" id="GO:0005829">
    <property type="term" value="C:cytosol"/>
    <property type="evidence" value="ECO:0007669"/>
    <property type="project" value="TreeGrafter"/>
</dbReference>
<dbReference type="InterPro" id="IPR006439">
    <property type="entry name" value="HAD-SF_hydro_IA"/>
</dbReference>